<proteinExistence type="predicted"/>
<accession>A0ABQ8SBL4</accession>
<organism evidence="1 2">
    <name type="scientific">Periplaneta americana</name>
    <name type="common">American cockroach</name>
    <name type="synonym">Blatta americana</name>
    <dbReference type="NCBI Taxonomy" id="6978"/>
    <lineage>
        <taxon>Eukaryota</taxon>
        <taxon>Metazoa</taxon>
        <taxon>Ecdysozoa</taxon>
        <taxon>Arthropoda</taxon>
        <taxon>Hexapoda</taxon>
        <taxon>Insecta</taxon>
        <taxon>Pterygota</taxon>
        <taxon>Neoptera</taxon>
        <taxon>Polyneoptera</taxon>
        <taxon>Dictyoptera</taxon>
        <taxon>Blattodea</taxon>
        <taxon>Blattoidea</taxon>
        <taxon>Blattidae</taxon>
        <taxon>Blattinae</taxon>
        <taxon>Periplaneta</taxon>
    </lineage>
</organism>
<gene>
    <name evidence="1" type="ORF">ANN_20056</name>
</gene>
<reference evidence="1 2" key="1">
    <citation type="journal article" date="2022" name="Allergy">
        <title>Genome assembly and annotation of Periplaneta americana reveal a comprehensive cockroach allergen profile.</title>
        <authorList>
            <person name="Wang L."/>
            <person name="Xiong Q."/>
            <person name="Saelim N."/>
            <person name="Wang L."/>
            <person name="Nong W."/>
            <person name="Wan A.T."/>
            <person name="Shi M."/>
            <person name="Liu X."/>
            <person name="Cao Q."/>
            <person name="Hui J.H.L."/>
            <person name="Sookrung N."/>
            <person name="Leung T.F."/>
            <person name="Tungtrongchitr A."/>
            <person name="Tsui S.K.W."/>
        </authorList>
    </citation>
    <scope>NUCLEOTIDE SEQUENCE [LARGE SCALE GENOMIC DNA]</scope>
    <source>
        <strain evidence="1">PWHHKU_190912</strain>
    </source>
</reference>
<keyword evidence="2" id="KW-1185">Reference proteome</keyword>
<protein>
    <submittedName>
        <fullName evidence="1">Uncharacterized protein</fullName>
    </submittedName>
</protein>
<name>A0ABQ8SBL4_PERAM</name>
<comment type="caution">
    <text evidence="1">The sequence shown here is derived from an EMBL/GenBank/DDBJ whole genome shotgun (WGS) entry which is preliminary data.</text>
</comment>
<dbReference type="Proteomes" id="UP001148838">
    <property type="component" value="Unassembled WGS sequence"/>
</dbReference>
<evidence type="ECO:0000313" key="2">
    <source>
        <dbReference type="Proteomes" id="UP001148838"/>
    </source>
</evidence>
<evidence type="ECO:0000313" key="1">
    <source>
        <dbReference type="EMBL" id="KAJ4431458.1"/>
    </source>
</evidence>
<sequence length="153" mass="16748">MAGLCVGGNEPSPAQDLRSLSRLTAHERNGDISCALYKGGLEEGIPPYCTVAVGYRVMLTWQQKRRRDKLVNRCWEAGGIPLKRPPSLPPAGKIKTTQRGGGLLVFPLIVRDRNERPRDRHGVKICLAPPPPSVSNLELLHVAPSSCFPFSKS</sequence>
<dbReference type="EMBL" id="JAJSOF020000031">
    <property type="protein sequence ID" value="KAJ4431458.1"/>
    <property type="molecule type" value="Genomic_DNA"/>
</dbReference>